<proteinExistence type="predicted"/>
<feature type="region of interest" description="Disordered" evidence="3">
    <location>
        <begin position="82"/>
        <end position="114"/>
    </location>
</feature>
<feature type="compositionally biased region" description="Acidic residues" evidence="3">
    <location>
        <begin position="610"/>
        <end position="623"/>
    </location>
</feature>
<dbReference type="PANTHER" id="PTHR48102:SF7">
    <property type="entry name" value="ATP-DEPENDENT CLP PROTEASE ATP-BINDING SUBUNIT CLPX-LIKE, MITOCHONDRIAL"/>
    <property type="match status" value="1"/>
</dbReference>
<dbReference type="InterPro" id="IPR027417">
    <property type="entry name" value="P-loop_NTPase"/>
</dbReference>
<evidence type="ECO:0000256" key="3">
    <source>
        <dbReference type="SAM" id="MobiDB-lite"/>
    </source>
</evidence>
<dbReference type="EMBL" id="JAODUP010000273">
    <property type="protein sequence ID" value="KAK2154257.1"/>
    <property type="molecule type" value="Genomic_DNA"/>
</dbReference>
<dbReference type="SMART" id="SM00382">
    <property type="entry name" value="AAA"/>
    <property type="match status" value="1"/>
</dbReference>
<dbReference type="NCBIfam" id="NF003745">
    <property type="entry name" value="PRK05342.1"/>
    <property type="match status" value="1"/>
</dbReference>
<dbReference type="InterPro" id="IPR003593">
    <property type="entry name" value="AAA+_ATPase"/>
</dbReference>
<keyword evidence="2" id="KW-0067">ATP-binding</keyword>
<evidence type="ECO:0000259" key="5">
    <source>
        <dbReference type="SMART" id="SM01086"/>
    </source>
</evidence>
<evidence type="ECO:0008006" key="8">
    <source>
        <dbReference type="Google" id="ProtNLM"/>
    </source>
</evidence>
<evidence type="ECO:0000313" key="6">
    <source>
        <dbReference type="EMBL" id="KAK2154257.1"/>
    </source>
</evidence>
<evidence type="ECO:0000256" key="1">
    <source>
        <dbReference type="ARBA" id="ARBA00022741"/>
    </source>
</evidence>
<feature type="domain" description="AAA+ ATPase" evidence="4">
    <location>
        <begin position="283"/>
        <end position="443"/>
    </location>
</feature>
<protein>
    <recommendedName>
        <fullName evidence="8">ATP-dependent Clp protease ATP-binding subunit clpX-like, mitochondrial</fullName>
    </recommendedName>
</protein>
<dbReference type="Proteomes" id="UP001208570">
    <property type="component" value="Unassembled WGS sequence"/>
</dbReference>
<dbReference type="Pfam" id="PF07724">
    <property type="entry name" value="AAA_2"/>
    <property type="match status" value="1"/>
</dbReference>
<dbReference type="AlphaFoldDB" id="A0AAD9JJQ7"/>
<keyword evidence="1" id="KW-0547">Nucleotide-binding</keyword>
<feature type="region of interest" description="Disordered" evidence="3">
    <location>
        <begin position="598"/>
        <end position="629"/>
    </location>
</feature>
<dbReference type="GO" id="GO:0016887">
    <property type="term" value="F:ATP hydrolysis activity"/>
    <property type="evidence" value="ECO:0007669"/>
    <property type="project" value="InterPro"/>
</dbReference>
<dbReference type="PANTHER" id="PTHR48102">
    <property type="entry name" value="ATP-DEPENDENT CLP PROTEASE ATP-BINDING SUBUNIT CLPX-LIKE, MITOCHONDRIAL-RELATED"/>
    <property type="match status" value="1"/>
</dbReference>
<dbReference type="Pfam" id="PF26040">
    <property type="entry name" value="Zn_ribbon_CLPX_N"/>
    <property type="match status" value="1"/>
</dbReference>
<dbReference type="SUPFAM" id="SSF52540">
    <property type="entry name" value="P-loop containing nucleoside triphosphate hydrolases"/>
    <property type="match status" value="1"/>
</dbReference>
<dbReference type="GO" id="GO:0005759">
    <property type="term" value="C:mitochondrial matrix"/>
    <property type="evidence" value="ECO:0007669"/>
    <property type="project" value="TreeGrafter"/>
</dbReference>
<dbReference type="InterPro" id="IPR050052">
    <property type="entry name" value="ATP-dep_Clp_protease_ClpX"/>
</dbReference>
<dbReference type="InterPro" id="IPR003959">
    <property type="entry name" value="ATPase_AAA_core"/>
</dbReference>
<sequence>MRLFLATTDDEVAHTLAKAILGHALSKKRDKPVWADTCAPGEGQENYLALANGCRQLSKLSKQVFRTSPCVVRTTNVRCLATGSSDSSGDNKKPPSKNSKSGSGSDKSGGDKKGHQWMCPKCGDPCTHVDTFVSARFVKCEKCNHFFVVIPENDSKRGVKEQKDEKSSQKRKPPPPPKKIGEYLDRYVIGQDYAKKVLSVAVYNHYKRIYHNLPVQTENKTQENVDNAKLVHHSAFSRELIQLAGISGSALGPSGAQQQQREDEMTKRPSDILDAATHELKLEKSNILMLGPTGSGKTLLAQTLAQCLDVPFAICDCTTLTQAGYVGEDIESVVAKLLQDANYNVERAQQGIIFLDEVDKIGSVPGIHQLRDVGGEGVQQGMLKLLEGTIVNVPERSSRKLRGESVPVDTTNILFVASGAFNGLDKIISRRKSEKYLGFGAPVNQKDGRRAATYADLRSYNEGDDTLSDMIEKDNLLRVVEARDLIDFGMIPEFVGRFPISVPFHSLSQEMLMRILTEPRNALIPQYQQLFSMDKVNLEVTPEALKAIAKLAMERKTGARGLRSIMESILLEAMYEAPQSDITDVIITEEVVNGKKQADYIRRSPPSDGEAYENDNMIEDEQISVESNQ</sequence>
<dbReference type="GO" id="GO:0005524">
    <property type="term" value="F:ATP binding"/>
    <property type="evidence" value="ECO:0007669"/>
    <property type="project" value="UniProtKB-KW"/>
</dbReference>
<dbReference type="FunFam" id="3.40.50.300:FF:000378">
    <property type="entry name" value="ATP-dependent Clp protease ATP-binding subunit clpX-like, mitochondrial"/>
    <property type="match status" value="1"/>
</dbReference>
<organism evidence="6 7">
    <name type="scientific">Paralvinella palmiformis</name>
    <dbReference type="NCBI Taxonomy" id="53620"/>
    <lineage>
        <taxon>Eukaryota</taxon>
        <taxon>Metazoa</taxon>
        <taxon>Spiralia</taxon>
        <taxon>Lophotrochozoa</taxon>
        <taxon>Annelida</taxon>
        <taxon>Polychaeta</taxon>
        <taxon>Sedentaria</taxon>
        <taxon>Canalipalpata</taxon>
        <taxon>Terebellida</taxon>
        <taxon>Terebelliformia</taxon>
        <taxon>Alvinellidae</taxon>
        <taxon>Paralvinella</taxon>
    </lineage>
</organism>
<feature type="domain" description="Clp ATPase C-terminal" evidence="5">
    <location>
        <begin position="507"/>
        <end position="598"/>
    </location>
</feature>
<comment type="caution">
    <text evidence="6">The sequence shown here is derived from an EMBL/GenBank/DDBJ whole genome shotgun (WGS) entry which is preliminary data.</text>
</comment>
<accession>A0AAD9JJQ7</accession>
<name>A0AAD9JJQ7_9ANNE</name>
<dbReference type="FunFam" id="1.10.8.60:FF:000002">
    <property type="entry name" value="ATP-dependent Clp protease ATP-binding subunit ClpX"/>
    <property type="match status" value="1"/>
</dbReference>
<keyword evidence="7" id="KW-1185">Reference proteome</keyword>
<dbReference type="SMART" id="SM01086">
    <property type="entry name" value="ClpB_D2-small"/>
    <property type="match status" value="1"/>
</dbReference>
<evidence type="ECO:0000256" key="2">
    <source>
        <dbReference type="ARBA" id="ARBA00022840"/>
    </source>
</evidence>
<feature type="compositionally biased region" description="Basic and acidic residues" evidence="3">
    <location>
        <begin position="155"/>
        <end position="168"/>
    </location>
</feature>
<evidence type="ECO:0000259" key="4">
    <source>
        <dbReference type="SMART" id="SM00382"/>
    </source>
</evidence>
<dbReference type="GO" id="GO:0051603">
    <property type="term" value="P:proteolysis involved in protein catabolic process"/>
    <property type="evidence" value="ECO:0007669"/>
    <property type="project" value="TreeGrafter"/>
</dbReference>
<evidence type="ECO:0000313" key="7">
    <source>
        <dbReference type="Proteomes" id="UP001208570"/>
    </source>
</evidence>
<gene>
    <name evidence="6" type="ORF">LSH36_273g03023</name>
</gene>
<dbReference type="InterPro" id="IPR019489">
    <property type="entry name" value="Clp_ATPase_C"/>
</dbReference>
<dbReference type="InterPro" id="IPR059067">
    <property type="entry name" value="Znf_ribbon_CLPX-like"/>
</dbReference>
<dbReference type="Pfam" id="PF10431">
    <property type="entry name" value="ClpB_D2-small"/>
    <property type="match status" value="1"/>
</dbReference>
<reference evidence="6" key="1">
    <citation type="journal article" date="2023" name="Mol. Biol. Evol.">
        <title>Third-Generation Sequencing Reveals the Adaptive Role of the Epigenome in Three Deep-Sea Polychaetes.</title>
        <authorList>
            <person name="Perez M."/>
            <person name="Aroh O."/>
            <person name="Sun Y."/>
            <person name="Lan Y."/>
            <person name="Juniper S.K."/>
            <person name="Young C.R."/>
            <person name="Angers B."/>
            <person name="Qian P.Y."/>
        </authorList>
    </citation>
    <scope>NUCLEOTIDE SEQUENCE</scope>
    <source>
        <strain evidence="6">P08H-3</strain>
    </source>
</reference>
<dbReference type="Gene3D" id="1.10.8.60">
    <property type="match status" value="1"/>
</dbReference>
<feature type="region of interest" description="Disordered" evidence="3">
    <location>
        <begin position="155"/>
        <end position="181"/>
    </location>
</feature>
<dbReference type="CDD" id="cd19497">
    <property type="entry name" value="RecA-like_ClpX"/>
    <property type="match status" value="1"/>
</dbReference>
<feature type="compositionally biased region" description="Low complexity" evidence="3">
    <location>
        <begin position="96"/>
        <end position="106"/>
    </location>
</feature>
<dbReference type="Gene3D" id="3.40.50.300">
    <property type="entry name" value="P-loop containing nucleotide triphosphate hydrolases"/>
    <property type="match status" value="1"/>
</dbReference>